<comment type="caution">
    <text evidence="1">The sequence shown here is derived from an EMBL/GenBank/DDBJ whole genome shotgun (WGS) entry which is preliminary data.</text>
</comment>
<reference evidence="1" key="1">
    <citation type="submission" date="2019-08" db="EMBL/GenBank/DDBJ databases">
        <authorList>
            <person name="Kucharzyk K."/>
            <person name="Murdoch R.W."/>
            <person name="Higgins S."/>
            <person name="Loffler F."/>
        </authorList>
    </citation>
    <scope>NUCLEOTIDE SEQUENCE</scope>
</reference>
<name>A0A645A922_9ZZZZ</name>
<accession>A0A645A922</accession>
<organism evidence="1">
    <name type="scientific">bioreactor metagenome</name>
    <dbReference type="NCBI Taxonomy" id="1076179"/>
    <lineage>
        <taxon>unclassified sequences</taxon>
        <taxon>metagenomes</taxon>
        <taxon>ecological metagenomes</taxon>
    </lineage>
</organism>
<dbReference type="EMBL" id="VSSQ01012629">
    <property type="protein sequence ID" value="MPM49679.1"/>
    <property type="molecule type" value="Genomic_DNA"/>
</dbReference>
<sequence length="424" mass="47623">MLTVTIAADRSFLRSGLFIQHPCDERAMHRDDSLRAELLTAEAADAPLWVNLCAPPGKRDCGRGADLLAFPAAGAARRFHPRAAGKHVGENLGDRGVFAAPEPNVVCGCELKIRDDERGKVAEHPKRGDISGDKPALMRRFQRRHILHAEVHQVRPGKVQRMRVARGENGGHSPRRTAGGAVSFHAHDRIANRQHGVDPFADIHQHVGERFVRIVAIVIFALAHARHRTEEVFTGAGICHESVGFNLTQADDGVRLDQIVGDLKFLCAHGVGIGNFRDRKILVEGCARLKNLTHAGAAVYGGEIGRRKRPAGAVAQHDLRAALDEQFAKRRRNLRVYGRRALRLDAHHQVCLDRDLHARYNPVQTPDWRERGDQRRLYLRRIIGFTADDRDVRIPIIPTQYNNSPFCLWRDTWPYRRISSTLPR</sequence>
<gene>
    <name evidence="1" type="ORF">SDC9_96409</name>
</gene>
<protein>
    <submittedName>
        <fullName evidence="1">Uncharacterized protein</fullName>
    </submittedName>
</protein>
<dbReference type="AlphaFoldDB" id="A0A645A922"/>
<proteinExistence type="predicted"/>
<evidence type="ECO:0000313" key="1">
    <source>
        <dbReference type="EMBL" id="MPM49679.1"/>
    </source>
</evidence>